<proteinExistence type="predicted"/>
<dbReference type="EMBL" id="WWCX01000001">
    <property type="protein sequence ID" value="MYM92613.1"/>
    <property type="molecule type" value="Genomic_DNA"/>
</dbReference>
<dbReference type="Proteomes" id="UP000447355">
    <property type="component" value="Unassembled WGS sequence"/>
</dbReference>
<reference evidence="1" key="1">
    <citation type="submission" date="2019-12" db="EMBL/GenBank/DDBJ databases">
        <title>Novel species isolated from a subtropical stream in China.</title>
        <authorList>
            <person name="Lu H."/>
        </authorList>
    </citation>
    <scope>NUCLEOTIDE SEQUENCE [LARGE SCALE GENOMIC DNA]</scope>
    <source>
        <strain evidence="1">FT81W</strain>
    </source>
</reference>
<dbReference type="RefSeq" id="WP_161081873.1">
    <property type="nucleotide sequence ID" value="NZ_WWCX01000001.1"/>
</dbReference>
<name>A0A845GDB3_9BURK</name>
<organism evidence="1 2">
    <name type="scientific">Duganella vulcania</name>
    <dbReference type="NCBI Taxonomy" id="2692166"/>
    <lineage>
        <taxon>Bacteria</taxon>
        <taxon>Pseudomonadati</taxon>
        <taxon>Pseudomonadota</taxon>
        <taxon>Betaproteobacteria</taxon>
        <taxon>Burkholderiales</taxon>
        <taxon>Oxalobacteraceae</taxon>
        <taxon>Telluria group</taxon>
        <taxon>Duganella</taxon>
    </lineage>
</organism>
<gene>
    <name evidence="1" type="ORF">GTP90_01915</name>
</gene>
<evidence type="ECO:0000313" key="2">
    <source>
        <dbReference type="Proteomes" id="UP000447355"/>
    </source>
</evidence>
<dbReference type="AlphaFoldDB" id="A0A845GDB3"/>
<accession>A0A845GDB3</accession>
<protein>
    <submittedName>
        <fullName evidence="1">Uncharacterized protein</fullName>
    </submittedName>
</protein>
<sequence>MSEPDVLAALNHLRSLPLRDNGPVSWDRQYVLNLIREAAGPASKVGDLLNIGPGVYGVVKPFGVDLAGGPHAAGQLQVWIAIRATGTDPTKVTVL</sequence>
<evidence type="ECO:0000313" key="1">
    <source>
        <dbReference type="EMBL" id="MYM92613.1"/>
    </source>
</evidence>
<comment type="caution">
    <text evidence="1">The sequence shown here is derived from an EMBL/GenBank/DDBJ whole genome shotgun (WGS) entry which is preliminary data.</text>
</comment>